<keyword evidence="7" id="KW-1015">Disulfide bond</keyword>
<name>A0A401NGE7_SCYTO</name>
<dbReference type="InterPro" id="IPR013783">
    <property type="entry name" value="Ig-like_fold"/>
</dbReference>
<dbReference type="PROSITE" id="PS50835">
    <property type="entry name" value="IG_LIKE"/>
    <property type="match status" value="1"/>
</dbReference>
<keyword evidence="4" id="KW-0732">Signal</keyword>
<evidence type="ECO:0000256" key="3">
    <source>
        <dbReference type="ARBA" id="ARBA00022692"/>
    </source>
</evidence>
<sequence>MTRGNLSLELDAVSLADQGMYKCIVLEAQPNEGNRMKQKTKVNLMTAAHYSTPLISGPRQESIREGEEVKLTCTSSSGYPEPRINWMDGGGNLLPLGSQVNTTVQSDPASGLWNVTSVLRVNVTVNCTFLCSIFNRSTRETKSSLHWKYSSIPNLSFNGYTLILLLVLMGLCLAVIVGMLLYIRRRSNNTYPVMDRTYNCLKCESSEPRSIEMEKMNQNKNCV</sequence>
<dbReference type="GO" id="GO:0031295">
    <property type="term" value="P:T cell costimulation"/>
    <property type="evidence" value="ECO:0007669"/>
    <property type="project" value="TreeGrafter"/>
</dbReference>
<dbReference type="GO" id="GO:0042130">
    <property type="term" value="P:negative regulation of T cell proliferation"/>
    <property type="evidence" value="ECO:0007669"/>
    <property type="project" value="TreeGrafter"/>
</dbReference>
<evidence type="ECO:0000256" key="11">
    <source>
        <dbReference type="SAM" id="Phobius"/>
    </source>
</evidence>
<organism evidence="13 14">
    <name type="scientific">Scyliorhinus torazame</name>
    <name type="common">Cloudy catshark</name>
    <name type="synonym">Catulus torazame</name>
    <dbReference type="NCBI Taxonomy" id="75743"/>
    <lineage>
        <taxon>Eukaryota</taxon>
        <taxon>Metazoa</taxon>
        <taxon>Chordata</taxon>
        <taxon>Craniata</taxon>
        <taxon>Vertebrata</taxon>
        <taxon>Chondrichthyes</taxon>
        <taxon>Elasmobranchii</taxon>
        <taxon>Galeomorphii</taxon>
        <taxon>Galeoidea</taxon>
        <taxon>Carcharhiniformes</taxon>
        <taxon>Scyliorhinidae</taxon>
        <taxon>Scyliorhinus</taxon>
    </lineage>
</organism>
<feature type="transmembrane region" description="Helical" evidence="11">
    <location>
        <begin position="160"/>
        <end position="183"/>
    </location>
</feature>
<dbReference type="Gene3D" id="2.60.40.10">
    <property type="entry name" value="Immunoglobulins"/>
    <property type="match status" value="1"/>
</dbReference>
<dbReference type="GO" id="GO:0006955">
    <property type="term" value="P:immune response"/>
    <property type="evidence" value="ECO:0007669"/>
    <property type="project" value="TreeGrafter"/>
</dbReference>
<evidence type="ECO:0000256" key="5">
    <source>
        <dbReference type="ARBA" id="ARBA00022989"/>
    </source>
</evidence>
<evidence type="ECO:0000256" key="4">
    <source>
        <dbReference type="ARBA" id="ARBA00022729"/>
    </source>
</evidence>
<evidence type="ECO:0000256" key="9">
    <source>
        <dbReference type="ARBA" id="ARBA00023180"/>
    </source>
</evidence>
<keyword evidence="14" id="KW-1185">Reference proteome</keyword>
<dbReference type="InterPro" id="IPR007110">
    <property type="entry name" value="Ig-like_dom"/>
</dbReference>
<evidence type="ECO:0000256" key="6">
    <source>
        <dbReference type="ARBA" id="ARBA00023136"/>
    </source>
</evidence>
<keyword evidence="9" id="KW-0325">Glycoprotein</keyword>
<keyword evidence="2" id="KW-1003">Cell membrane</keyword>
<dbReference type="OrthoDB" id="5857426at2759"/>
<accession>A0A401NGE7</accession>
<dbReference type="GO" id="GO:0009897">
    <property type="term" value="C:external side of plasma membrane"/>
    <property type="evidence" value="ECO:0007669"/>
    <property type="project" value="TreeGrafter"/>
</dbReference>
<evidence type="ECO:0000256" key="10">
    <source>
        <dbReference type="ARBA" id="ARBA00023319"/>
    </source>
</evidence>
<evidence type="ECO:0000256" key="1">
    <source>
        <dbReference type="ARBA" id="ARBA00004251"/>
    </source>
</evidence>
<reference evidence="13 14" key="1">
    <citation type="journal article" date="2018" name="Nat. Ecol. Evol.">
        <title>Shark genomes provide insights into elasmobranch evolution and the origin of vertebrates.</title>
        <authorList>
            <person name="Hara Y"/>
            <person name="Yamaguchi K"/>
            <person name="Onimaru K"/>
            <person name="Kadota M"/>
            <person name="Koyanagi M"/>
            <person name="Keeley SD"/>
            <person name="Tatsumi K"/>
            <person name="Tanaka K"/>
            <person name="Motone F"/>
            <person name="Kageyama Y"/>
            <person name="Nozu R"/>
            <person name="Adachi N"/>
            <person name="Nishimura O"/>
            <person name="Nakagawa R"/>
            <person name="Tanegashima C"/>
            <person name="Kiyatake I"/>
            <person name="Matsumoto R"/>
            <person name="Murakumo K"/>
            <person name="Nishida K"/>
            <person name="Terakita A"/>
            <person name="Kuratani S"/>
            <person name="Sato K"/>
            <person name="Hyodo S Kuraku.S."/>
        </authorList>
    </citation>
    <scope>NUCLEOTIDE SEQUENCE [LARGE SCALE GENOMIC DNA]</scope>
</reference>
<keyword evidence="5 11" id="KW-1133">Transmembrane helix</keyword>
<evidence type="ECO:0000313" key="14">
    <source>
        <dbReference type="Proteomes" id="UP000288216"/>
    </source>
</evidence>
<feature type="domain" description="Ig-like" evidence="12">
    <location>
        <begin position="53"/>
        <end position="146"/>
    </location>
</feature>
<evidence type="ECO:0000256" key="2">
    <source>
        <dbReference type="ARBA" id="ARBA00022475"/>
    </source>
</evidence>
<dbReference type="PANTHER" id="PTHR25466">
    <property type="entry name" value="T-LYMPHOCYTE ACTIVATION ANTIGEN"/>
    <property type="match status" value="1"/>
</dbReference>
<gene>
    <name evidence="13" type="ORF">scyTo_0012653</name>
</gene>
<evidence type="ECO:0000256" key="7">
    <source>
        <dbReference type="ARBA" id="ARBA00023157"/>
    </source>
</evidence>
<dbReference type="GO" id="GO:0007166">
    <property type="term" value="P:cell surface receptor signaling pathway"/>
    <property type="evidence" value="ECO:0007669"/>
    <property type="project" value="TreeGrafter"/>
</dbReference>
<keyword evidence="8" id="KW-0675">Receptor</keyword>
<keyword evidence="10" id="KW-0393">Immunoglobulin domain</keyword>
<dbReference type="GO" id="GO:0071222">
    <property type="term" value="P:cellular response to lipopolysaccharide"/>
    <property type="evidence" value="ECO:0007669"/>
    <property type="project" value="TreeGrafter"/>
</dbReference>
<keyword evidence="6 11" id="KW-0472">Membrane</keyword>
<evidence type="ECO:0000256" key="8">
    <source>
        <dbReference type="ARBA" id="ARBA00023170"/>
    </source>
</evidence>
<dbReference type="InterPro" id="IPR013162">
    <property type="entry name" value="CD80_C2-set"/>
</dbReference>
<dbReference type="OMA" id="RIECTIE"/>
<keyword evidence="3 11" id="KW-0812">Transmembrane</keyword>
<dbReference type="GO" id="GO:0042102">
    <property type="term" value="P:positive regulation of T cell proliferation"/>
    <property type="evidence" value="ECO:0007669"/>
    <property type="project" value="TreeGrafter"/>
</dbReference>
<dbReference type="InterPro" id="IPR036179">
    <property type="entry name" value="Ig-like_dom_sf"/>
</dbReference>
<protein>
    <recommendedName>
        <fullName evidence="12">Ig-like domain-containing protein</fullName>
    </recommendedName>
</protein>
<dbReference type="SUPFAM" id="SSF48726">
    <property type="entry name" value="Immunoglobulin"/>
    <property type="match status" value="1"/>
</dbReference>
<dbReference type="InterPro" id="IPR051713">
    <property type="entry name" value="T-cell_Activation_Regulation"/>
</dbReference>
<proteinExistence type="predicted"/>
<comment type="caution">
    <text evidence="13">The sequence shown here is derived from an EMBL/GenBank/DDBJ whole genome shotgun (WGS) entry which is preliminary data.</text>
</comment>
<dbReference type="Pfam" id="PF08205">
    <property type="entry name" value="C2-set_2"/>
    <property type="match status" value="1"/>
</dbReference>
<evidence type="ECO:0000259" key="12">
    <source>
        <dbReference type="PROSITE" id="PS50835"/>
    </source>
</evidence>
<evidence type="ECO:0000313" key="13">
    <source>
        <dbReference type="EMBL" id="GCB59998.1"/>
    </source>
</evidence>
<dbReference type="EMBL" id="BFAA01006179">
    <property type="protein sequence ID" value="GCB59998.1"/>
    <property type="molecule type" value="Genomic_DNA"/>
</dbReference>
<dbReference type="AlphaFoldDB" id="A0A401NGE7"/>
<dbReference type="Proteomes" id="UP000288216">
    <property type="component" value="Unassembled WGS sequence"/>
</dbReference>
<dbReference type="STRING" id="75743.A0A401NGE7"/>
<dbReference type="PANTHER" id="PTHR25466:SF2">
    <property type="entry name" value="T-LYMPHOCYTE ACTIVATION ANTIGEN CD86"/>
    <property type="match status" value="1"/>
</dbReference>
<comment type="subcellular location">
    <subcellularLocation>
        <location evidence="1">Cell membrane</location>
        <topology evidence="1">Single-pass type I membrane protein</topology>
    </subcellularLocation>
</comment>